<feature type="domain" description="Radical SAM core" evidence="7">
    <location>
        <begin position="236"/>
        <end position="468"/>
    </location>
</feature>
<evidence type="ECO:0000259" key="7">
    <source>
        <dbReference type="PROSITE" id="PS51918"/>
    </source>
</evidence>
<evidence type="ECO:0000259" key="6">
    <source>
        <dbReference type="PROSITE" id="PS51332"/>
    </source>
</evidence>
<comment type="cofactor">
    <cofactor evidence="1">
        <name>[4Fe-4S] cluster</name>
        <dbReference type="ChEBI" id="CHEBI:49883"/>
    </cofactor>
</comment>
<dbReference type="SMART" id="SM00729">
    <property type="entry name" value="Elp3"/>
    <property type="match status" value="1"/>
</dbReference>
<dbReference type="GO" id="GO:0003824">
    <property type="term" value="F:catalytic activity"/>
    <property type="evidence" value="ECO:0007669"/>
    <property type="project" value="InterPro"/>
</dbReference>
<reference evidence="8 9" key="1">
    <citation type="submission" date="2017-08" db="EMBL/GenBank/DDBJ databases">
        <title>Infants hospitalized years apart are colonized by the same room-sourced microbial strains.</title>
        <authorList>
            <person name="Brooks B."/>
            <person name="Olm M.R."/>
            <person name="Firek B.A."/>
            <person name="Baker R."/>
            <person name="Thomas B.C."/>
            <person name="Morowitz M.J."/>
            <person name="Banfield J.F."/>
        </authorList>
    </citation>
    <scope>NUCLEOTIDE SEQUENCE [LARGE SCALE GENOMIC DNA]</scope>
    <source>
        <strain evidence="8">S2_003_000_R2_4</strain>
    </source>
</reference>
<dbReference type="InterPro" id="IPR006638">
    <property type="entry name" value="Elp3/MiaA/NifB-like_rSAM"/>
</dbReference>
<dbReference type="InterPro" id="IPR023404">
    <property type="entry name" value="rSAM_horseshoe"/>
</dbReference>
<dbReference type="InterPro" id="IPR051198">
    <property type="entry name" value="BchE-like"/>
</dbReference>
<comment type="caution">
    <text evidence="8">The sequence shown here is derived from an EMBL/GenBank/DDBJ whole genome shotgun (WGS) entry which is preliminary data.</text>
</comment>
<keyword evidence="5" id="KW-0411">Iron-sulfur</keyword>
<keyword evidence="2" id="KW-0949">S-adenosyl-L-methionine</keyword>
<dbReference type="GO" id="GO:0046872">
    <property type="term" value="F:metal ion binding"/>
    <property type="evidence" value="ECO:0007669"/>
    <property type="project" value="UniProtKB-KW"/>
</dbReference>
<protein>
    <submittedName>
        <fullName evidence="8">B12-binding domain-containing radical SAM protein</fullName>
    </submittedName>
</protein>
<keyword evidence="4" id="KW-0408">Iron</keyword>
<evidence type="ECO:0000256" key="4">
    <source>
        <dbReference type="ARBA" id="ARBA00023004"/>
    </source>
</evidence>
<accession>A0A2W5V8R0</accession>
<sequence>MKAARQIDPASILRPLNSTRSKVLIVDLNNMATFPTLAVGLLLASLRNAGFDARLLSPLAHDVPAAERERPDTYADHLVRQLHHATSPPLRLLRDIGRATRGAAISRPHPRVLAATAQALAERPDVLLLSAYLQHYPTVVELGKLAKAAGIPMLIGGPMFNVRETADFWRTVPGLTAVVGAEVDVSLPQIVQAVCEGEDLLQFPGVVLPDGRFSGVAPPLRPLDAAPVPDFTDFPWDRYRVRIIPMMTGRGCQWNRCNFCSDVISANGRAFRTRSLESVLQEMREQSRRHQTSNFLFLDMKLNSNPTLFRGLIENVQRNVRGAQWIGTVHVDQRADNGLSRADLRNAAAAGMRRVSFGLESGSQRMLDLMDKGSTVESNARFIRDAEAAGISVRCTMFMGYPGETARDLELTADFLEAHAPFLDRVRCNAFSIQAETPIAKALRETPERFPSVRVTRTSARDARTQYVNEGTEDREYRRQKRRVLAAVYAINRKVVRSSARQFDGLM</sequence>
<dbReference type="GO" id="GO:0051536">
    <property type="term" value="F:iron-sulfur cluster binding"/>
    <property type="evidence" value="ECO:0007669"/>
    <property type="project" value="UniProtKB-KW"/>
</dbReference>
<keyword evidence="3" id="KW-0479">Metal-binding</keyword>
<evidence type="ECO:0000256" key="1">
    <source>
        <dbReference type="ARBA" id="ARBA00001966"/>
    </source>
</evidence>
<dbReference type="InterPro" id="IPR058240">
    <property type="entry name" value="rSAM_sf"/>
</dbReference>
<dbReference type="InterPro" id="IPR007197">
    <property type="entry name" value="rSAM"/>
</dbReference>
<evidence type="ECO:0000313" key="8">
    <source>
        <dbReference type="EMBL" id="PZR34283.1"/>
    </source>
</evidence>
<dbReference type="GO" id="GO:0031419">
    <property type="term" value="F:cobalamin binding"/>
    <property type="evidence" value="ECO:0007669"/>
    <property type="project" value="InterPro"/>
</dbReference>
<dbReference type="PANTHER" id="PTHR43409">
    <property type="entry name" value="ANAEROBIC MAGNESIUM-PROTOPORPHYRIN IX MONOMETHYL ESTER CYCLASE-RELATED"/>
    <property type="match status" value="1"/>
</dbReference>
<organism evidence="8 9">
    <name type="scientific">Caulobacter segnis</name>
    <dbReference type="NCBI Taxonomy" id="88688"/>
    <lineage>
        <taxon>Bacteria</taxon>
        <taxon>Pseudomonadati</taxon>
        <taxon>Pseudomonadota</taxon>
        <taxon>Alphaproteobacteria</taxon>
        <taxon>Caulobacterales</taxon>
        <taxon>Caulobacteraceae</taxon>
        <taxon>Caulobacter</taxon>
    </lineage>
</organism>
<feature type="domain" description="B12-binding" evidence="6">
    <location>
        <begin position="20"/>
        <end position="201"/>
    </location>
</feature>
<dbReference type="EMBL" id="QFQZ01000029">
    <property type="protein sequence ID" value="PZR34283.1"/>
    <property type="molecule type" value="Genomic_DNA"/>
</dbReference>
<dbReference type="PROSITE" id="PS51332">
    <property type="entry name" value="B12_BINDING"/>
    <property type="match status" value="1"/>
</dbReference>
<evidence type="ECO:0000256" key="5">
    <source>
        <dbReference type="ARBA" id="ARBA00023014"/>
    </source>
</evidence>
<evidence type="ECO:0000256" key="2">
    <source>
        <dbReference type="ARBA" id="ARBA00022691"/>
    </source>
</evidence>
<dbReference type="AlphaFoldDB" id="A0A2W5V8R0"/>
<evidence type="ECO:0000313" key="9">
    <source>
        <dbReference type="Proteomes" id="UP000249393"/>
    </source>
</evidence>
<dbReference type="InterPro" id="IPR006158">
    <property type="entry name" value="Cobalamin-bd"/>
</dbReference>
<gene>
    <name evidence="8" type="ORF">DI526_10735</name>
</gene>
<evidence type="ECO:0000256" key="3">
    <source>
        <dbReference type="ARBA" id="ARBA00022723"/>
    </source>
</evidence>
<dbReference type="Gene3D" id="3.80.30.20">
    <property type="entry name" value="tm_1862 like domain"/>
    <property type="match status" value="1"/>
</dbReference>
<dbReference type="Pfam" id="PF04055">
    <property type="entry name" value="Radical_SAM"/>
    <property type="match status" value="1"/>
</dbReference>
<proteinExistence type="predicted"/>
<dbReference type="SFLD" id="SFLDS00029">
    <property type="entry name" value="Radical_SAM"/>
    <property type="match status" value="1"/>
</dbReference>
<name>A0A2W5V8R0_9CAUL</name>
<dbReference type="SUPFAM" id="SSF102114">
    <property type="entry name" value="Radical SAM enzymes"/>
    <property type="match status" value="1"/>
</dbReference>
<dbReference type="PROSITE" id="PS51918">
    <property type="entry name" value="RADICAL_SAM"/>
    <property type="match status" value="1"/>
</dbReference>
<dbReference type="Proteomes" id="UP000249393">
    <property type="component" value="Unassembled WGS sequence"/>
</dbReference>
<dbReference type="SFLD" id="SFLDG01082">
    <property type="entry name" value="B12-binding_domain_containing"/>
    <property type="match status" value="1"/>
</dbReference>